<name>A0A1F8FAC8_9BACT</name>
<evidence type="ECO:0000313" key="2">
    <source>
        <dbReference type="Proteomes" id="UP000178908"/>
    </source>
</evidence>
<gene>
    <name evidence="1" type="ORF">A3C61_02225</name>
</gene>
<dbReference type="SUPFAM" id="SSF56784">
    <property type="entry name" value="HAD-like"/>
    <property type="match status" value="1"/>
</dbReference>
<proteinExistence type="predicted"/>
<organism evidence="1 2">
    <name type="scientific">Candidatus Yanofskybacteria bacterium RIFCSPHIGHO2_02_FULL_39_10</name>
    <dbReference type="NCBI Taxonomy" id="1802674"/>
    <lineage>
        <taxon>Bacteria</taxon>
        <taxon>Candidatus Yanofskyibacteriota</taxon>
    </lineage>
</organism>
<comment type="caution">
    <text evidence="1">The sequence shown here is derived from an EMBL/GenBank/DDBJ whole genome shotgun (WGS) entry which is preliminary data.</text>
</comment>
<dbReference type="Gene3D" id="3.40.50.1000">
    <property type="entry name" value="HAD superfamily/HAD-like"/>
    <property type="match status" value="1"/>
</dbReference>
<dbReference type="Gene3D" id="1.10.150.240">
    <property type="entry name" value="Putative phosphatase, domain 2"/>
    <property type="match status" value="1"/>
</dbReference>
<reference evidence="1 2" key="1">
    <citation type="journal article" date="2016" name="Nat. Commun.">
        <title>Thousands of microbial genomes shed light on interconnected biogeochemical processes in an aquifer system.</title>
        <authorList>
            <person name="Anantharaman K."/>
            <person name="Brown C.T."/>
            <person name="Hug L.A."/>
            <person name="Sharon I."/>
            <person name="Castelle C.J."/>
            <person name="Probst A.J."/>
            <person name="Thomas B.C."/>
            <person name="Singh A."/>
            <person name="Wilkins M.J."/>
            <person name="Karaoz U."/>
            <person name="Brodie E.L."/>
            <person name="Williams K.H."/>
            <person name="Hubbard S.S."/>
            <person name="Banfield J.F."/>
        </authorList>
    </citation>
    <scope>NUCLEOTIDE SEQUENCE [LARGE SCALE GENOMIC DNA]</scope>
</reference>
<dbReference type="EMBL" id="MGJO01000028">
    <property type="protein sequence ID" value="OGN09216.1"/>
    <property type="molecule type" value="Genomic_DNA"/>
</dbReference>
<accession>A0A1F8FAC8</accession>
<sequence length="268" mass="30278">MYNLFGLRIFEKGEDLMNKLFVFDLDDTLIDNVHDYSEPIMGMARIIISELGSRAPHVSSIIAIEDELDLRRKSEINPLTGEPFGYSRDRFPGTLVETYRFICKKVGAKPVTAVETKLYFEGNKAFDPSQYARNIKPRAGEVLNFLRSMGNVVMICTAGDLLVQNYKLSALRSRGISFHVARVVDKKTPDVFRELAGNTSGYKLYSVGNNYKSDIEPALEVGYSGVYIPAETWETIGKMDKIKETINKDRCLELASLSDLMERYEALV</sequence>
<dbReference type="InterPro" id="IPR036412">
    <property type="entry name" value="HAD-like_sf"/>
</dbReference>
<dbReference type="Proteomes" id="UP000178908">
    <property type="component" value="Unassembled WGS sequence"/>
</dbReference>
<dbReference type="InterPro" id="IPR023198">
    <property type="entry name" value="PGP-like_dom2"/>
</dbReference>
<dbReference type="AlphaFoldDB" id="A0A1F8FAC8"/>
<dbReference type="InterPro" id="IPR023214">
    <property type="entry name" value="HAD_sf"/>
</dbReference>
<evidence type="ECO:0000313" key="1">
    <source>
        <dbReference type="EMBL" id="OGN09216.1"/>
    </source>
</evidence>
<protein>
    <recommendedName>
        <fullName evidence="3">Haloacid dehalogenase</fullName>
    </recommendedName>
</protein>
<evidence type="ECO:0008006" key="3">
    <source>
        <dbReference type="Google" id="ProtNLM"/>
    </source>
</evidence>